<dbReference type="EMBL" id="QXTG01000002">
    <property type="protein sequence ID" value="RIX28605.1"/>
    <property type="molecule type" value="Genomic_DNA"/>
</dbReference>
<reference evidence="4" key="1">
    <citation type="submission" date="2018-09" db="EMBL/GenBank/DDBJ databases">
        <authorList>
            <person name="Kim I."/>
        </authorList>
    </citation>
    <scope>NUCLEOTIDE SEQUENCE [LARGE SCALE GENOMIC DNA]</scope>
    <source>
        <strain evidence="4">DD4a</strain>
    </source>
</reference>
<evidence type="ECO:0000313" key="4">
    <source>
        <dbReference type="Proteomes" id="UP000265742"/>
    </source>
</evidence>
<dbReference type="OrthoDB" id="8988083at2"/>
<evidence type="ECO:0000256" key="2">
    <source>
        <dbReference type="SAM" id="Phobius"/>
    </source>
</evidence>
<keyword evidence="4" id="KW-1185">Reference proteome</keyword>
<keyword evidence="2" id="KW-0472">Membrane</keyword>
<dbReference type="RefSeq" id="WP_119482915.1">
    <property type="nucleotide sequence ID" value="NZ_QXTG01000002.1"/>
</dbReference>
<accession>A0A3A1U101</accession>
<comment type="caution">
    <text evidence="3">The sequence shown here is derived from an EMBL/GenBank/DDBJ whole genome shotgun (WGS) entry which is preliminary data.</text>
</comment>
<feature type="region of interest" description="Disordered" evidence="1">
    <location>
        <begin position="1"/>
        <end position="25"/>
    </location>
</feature>
<gene>
    <name evidence="3" type="ORF">D1781_14440</name>
</gene>
<name>A0A3A1U101_9MICO</name>
<feature type="transmembrane region" description="Helical" evidence="2">
    <location>
        <begin position="34"/>
        <end position="54"/>
    </location>
</feature>
<evidence type="ECO:0000313" key="3">
    <source>
        <dbReference type="EMBL" id="RIX28605.1"/>
    </source>
</evidence>
<keyword evidence="2" id="KW-1133">Transmembrane helix</keyword>
<proteinExistence type="predicted"/>
<protein>
    <submittedName>
        <fullName evidence="3">Uncharacterized protein</fullName>
    </submittedName>
</protein>
<keyword evidence="2" id="KW-0812">Transmembrane</keyword>
<evidence type="ECO:0000256" key="1">
    <source>
        <dbReference type="SAM" id="MobiDB-lite"/>
    </source>
</evidence>
<sequence>MSAAGSKRDRRDAAREHAAELRAAESRRRRRRRLIVWSSTAAAAAAAVVIALIVSGSSPARAPRGSAAPAAALGPEGMAVESGTVLAANTTDASGATRDGISCDTGEGAAEHIHTHLAVYVDGRLRPLPVGIGVVDPSVEAAGTPDAFAQATRCYYWLHVHASDGVIHVEAPTRSTFTLGQVFAVWRQSLSSTDVAGATGKQTVYVDGKVVTGDPSRIALGPREDIQIDVGKAVPFRPVDWSRSEL</sequence>
<dbReference type="AlphaFoldDB" id="A0A3A1U101"/>
<dbReference type="Proteomes" id="UP000265742">
    <property type="component" value="Unassembled WGS sequence"/>
</dbReference>
<organism evidence="3 4">
    <name type="scientific">Amnibacterium setariae</name>
    <dbReference type="NCBI Taxonomy" id="2306585"/>
    <lineage>
        <taxon>Bacteria</taxon>
        <taxon>Bacillati</taxon>
        <taxon>Actinomycetota</taxon>
        <taxon>Actinomycetes</taxon>
        <taxon>Micrococcales</taxon>
        <taxon>Microbacteriaceae</taxon>
        <taxon>Amnibacterium</taxon>
    </lineage>
</organism>